<keyword evidence="10" id="KW-0175">Coiled coil</keyword>
<keyword evidence="3" id="KW-0813">Transport</keyword>
<dbReference type="InterPro" id="IPR036228">
    <property type="entry name" value="ATP_synth_F0_dsu_sf_mt"/>
</dbReference>
<evidence type="ECO:0000256" key="7">
    <source>
        <dbReference type="ARBA" id="ARBA00023065"/>
    </source>
</evidence>
<accession>A0A7J7IH27</accession>
<dbReference type="GO" id="GO:0005743">
    <property type="term" value="C:mitochondrial inner membrane"/>
    <property type="evidence" value="ECO:0007669"/>
    <property type="project" value="UniProtKB-SubCell"/>
</dbReference>
<sequence>MQRLSNALHARLLYIAPSLRRGKGVSQTWLSTEPHRESSDEVAQLDFKALAENADADTLTEINRLRQTVDDLHSQFSVPGDVEKLDWSQWEGKLFSTGIVESLRKAFESLKPPDLEAERKELLSQIDSSFEPLLKEAQELSKNAEKRLKSLEQMLQELDEIQKNLPKLTADELMAKRPDLAEEVESDLKQSRWFKV</sequence>
<dbReference type="SUPFAM" id="SSF161065">
    <property type="entry name" value="ATP synthase D chain-like"/>
    <property type="match status" value="1"/>
</dbReference>
<dbReference type="InterPro" id="IPR008689">
    <property type="entry name" value="ATP_synth_F0_dsu_mt"/>
</dbReference>
<dbReference type="GO" id="GO:0045259">
    <property type="term" value="C:proton-transporting ATP synthase complex"/>
    <property type="evidence" value="ECO:0007669"/>
    <property type="project" value="UniProtKB-KW"/>
</dbReference>
<dbReference type="EMBL" id="VWRR01000010">
    <property type="protein sequence ID" value="KAF6002402.1"/>
    <property type="molecule type" value="Genomic_DNA"/>
</dbReference>
<evidence type="ECO:0000256" key="5">
    <source>
        <dbReference type="ARBA" id="ARBA00022781"/>
    </source>
</evidence>
<evidence type="ECO:0000256" key="10">
    <source>
        <dbReference type="SAM" id="Coils"/>
    </source>
</evidence>
<evidence type="ECO:0000313" key="12">
    <source>
        <dbReference type="Proteomes" id="UP000530660"/>
    </source>
</evidence>
<dbReference type="GO" id="GO:0015078">
    <property type="term" value="F:proton transmembrane transporter activity"/>
    <property type="evidence" value="ECO:0007669"/>
    <property type="project" value="InterPro"/>
</dbReference>
<dbReference type="Gene3D" id="6.10.280.70">
    <property type="match status" value="1"/>
</dbReference>
<reference evidence="11 12" key="1">
    <citation type="journal article" date="2020" name="J. Phycol.">
        <title>Comparative genome analysis reveals Cyanidiococcus gen. nov., a new extremophilic red algal genus sister to Cyanidioschyzon (Cyanidioschyzonaceae, Rhodophyta).</title>
        <authorList>
            <person name="Liu S.-L."/>
            <person name="Chiang Y.-R."/>
            <person name="Yoon H.S."/>
            <person name="Fu H.-Y."/>
        </authorList>
    </citation>
    <scope>NUCLEOTIDE SEQUENCE [LARGE SCALE GENOMIC DNA]</scope>
    <source>
        <strain evidence="11 12">THAL066</strain>
    </source>
</reference>
<dbReference type="AlphaFoldDB" id="A0A7J7IH27"/>
<comment type="caution">
    <text evidence="11">The sequence shown here is derived from an EMBL/GenBank/DDBJ whole genome shotgun (WGS) entry which is preliminary data.</text>
</comment>
<evidence type="ECO:0000256" key="4">
    <source>
        <dbReference type="ARBA" id="ARBA00022547"/>
    </source>
</evidence>
<feature type="coiled-coil region" evidence="10">
    <location>
        <begin position="134"/>
        <end position="171"/>
    </location>
</feature>
<keyword evidence="8" id="KW-0496">Mitochondrion</keyword>
<organism evidence="11 12">
    <name type="scientific">Cyanidiococcus yangmingshanensis</name>
    <dbReference type="NCBI Taxonomy" id="2690220"/>
    <lineage>
        <taxon>Eukaryota</taxon>
        <taxon>Rhodophyta</taxon>
        <taxon>Bangiophyceae</taxon>
        <taxon>Cyanidiales</taxon>
        <taxon>Cyanidiaceae</taxon>
        <taxon>Cyanidiococcus</taxon>
    </lineage>
</organism>
<gene>
    <name evidence="11" type="ORF">F1559_001571</name>
</gene>
<name>A0A7J7IH27_9RHOD</name>
<evidence type="ECO:0000256" key="2">
    <source>
        <dbReference type="ARBA" id="ARBA00006842"/>
    </source>
</evidence>
<dbReference type="PANTHER" id="PTHR12700">
    <property type="entry name" value="ATP SYNTHASE SUBUNIT D, MITOCHONDRIAL"/>
    <property type="match status" value="1"/>
</dbReference>
<evidence type="ECO:0008006" key="13">
    <source>
        <dbReference type="Google" id="ProtNLM"/>
    </source>
</evidence>
<keyword evidence="7" id="KW-0406">Ion transport</keyword>
<dbReference type="GO" id="GO:0015986">
    <property type="term" value="P:proton motive force-driven ATP synthesis"/>
    <property type="evidence" value="ECO:0007669"/>
    <property type="project" value="InterPro"/>
</dbReference>
<keyword evidence="5" id="KW-0375">Hydrogen ion transport</keyword>
<comment type="subcellular location">
    <subcellularLocation>
        <location evidence="1">Mitochondrion inner membrane</location>
    </subcellularLocation>
</comment>
<evidence type="ECO:0000313" key="11">
    <source>
        <dbReference type="EMBL" id="KAF6002402.1"/>
    </source>
</evidence>
<keyword evidence="4" id="KW-0138">CF(0)</keyword>
<keyword evidence="12" id="KW-1185">Reference proteome</keyword>
<comment type="similarity">
    <text evidence="2">Belongs to the ATPase d subunit family.</text>
</comment>
<dbReference type="Proteomes" id="UP000530660">
    <property type="component" value="Unassembled WGS sequence"/>
</dbReference>
<dbReference type="OrthoDB" id="35799at2759"/>
<evidence type="ECO:0000256" key="9">
    <source>
        <dbReference type="ARBA" id="ARBA00023136"/>
    </source>
</evidence>
<evidence type="ECO:0000256" key="1">
    <source>
        <dbReference type="ARBA" id="ARBA00004273"/>
    </source>
</evidence>
<evidence type="ECO:0000256" key="6">
    <source>
        <dbReference type="ARBA" id="ARBA00022792"/>
    </source>
</evidence>
<keyword evidence="9" id="KW-0472">Membrane</keyword>
<evidence type="ECO:0000256" key="3">
    <source>
        <dbReference type="ARBA" id="ARBA00022448"/>
    </source>
</evidence>
<keyword evidence="6" id="KW-0999">Mitochondrion inner membrane</keyword>
<dbReference type="Pfam" id="PF05873">
    <property type="entry name" value="Mt_ATP-synt_D"/>
    <property type="match status" value="1"/>
</dbReference>
<evidence type="ECO:0000256" key="8">
    <source>
        <dbReference type="ARBA" id="ARBA00023128"/>
    </source>
</evidence>
<protein>
    <recommendedName>
        <fullName evidence="13">ATP synthase subunit d, mitochondrial</fullName>
    </recommendedName>
</protein>
<proteinExistence type="inferred from homology"/>